<dbReference type="AlphaFoldDB" id="A0A9Q4ZVL0"/>
<dbReference type="PROSITE" id="PS00211">
    <property type="entry name" value="ABC_TRANSPORTER_1"/>
    <property type="match status" value="1"/>
</dbReference>
<evidence type="ECO:0000313" key="9">
    <source>
        <dbReference type="EMBL" id="MBM4566095.1"/>
    </source>
</evidence>
<evidence type="ECO:0000259" key="8">
    <source>
        <dbReference type="PROSITE" id="PS50929"/>
    </source>
</evidence>
<dbReference type="Proteomes" id="UP000603463">
    <property type="component" value="Unassembled WGS sequence"/>
</dbReference>
<dbReference type="PROSITE" id="PS50929">
    <property type="entry name" value="ABC_TM1F"/>
    <property type="match status" value="1"/>
</dbReference>
<dbReference type="InterPro" id="IPR017871">
    <property type="entry name" value="ABC_transporter-like_CS"/>
</dbReference>
<organism evidence="9 12">
    <name type="scientific">Rhodococcus hoagii</name>
    <name type="common">Corynebacterium equii</name>
    <dbReference type="NCBI Taxonomy" id="43767"/>
    <lineage>
        <taxon>Bacteria</taxon>
        <taxon>Bacillati</taxon>
        <taxon>Actinomycetota</taxon>
        <taxon>Actinomycetes</taxon>
        <taxon>Mycobacteriales</taxon>
        <taxon>Nocardiaceae</taxon>
        <taxon>Prescottella</taxon>
    </lineage>
</organism>
<dbReference type="EMBL" id="WUXR01000005">
    <property type="protein sequence ID" value="MBM4566095.1"/>
    <property type="molecule type" value="Genomic_DNA"/>
</dbReference>
<sequence>MAAVPDTETSATSAAVATSPSPTPRSVIRTAITADGRARRLAGASVGFTGHQVAEALVPVVIGATIDRAVATGDGAAFGRWVLVIAVLFAGLTLSWRLAARTAMKVNEQGAHSLRMAITRRTLDPHGMSPRRPPGEVYSIATSDAGAVAGFTHTLSTKLAAALGVLTAAVSLLLISVPLGLLVLLATPPVLLLMQWLAKPLERRSEADQAEGARAGAVATDLIGGLRVLVGLGAAPQAEQRYRAASRGALAATMRTQRAQSLYSGANTLVGSGFLALIAFVGARMAISGSISVGQLIAVVGLAQFLQGPLVDVAYFGAGLARARASAGRVARLLGTGSAVAPAVDPGGVADASVVTVDRVTTDSLAGVSLTVRRGEIVGVVTENGRQAKDLVDVLARRINPLSGTVSIDDTPVDLLAIDELRANIFAPPHDSALFSGSVADNVAAAAQPGADLAAAVTAAAVDEIETALPDGLNTPVSEQGRSLSGGQRQRVALARALAADPPVLVLHDPTTAVDSVTEARIADGIRRHRRGGATLLLTTSPALLGICDRVVVLSGTGTVEGTHAELLDATTNPRAGAYRSLVTA</sequence>
<feature type="domain" description="ABC transmembrane type-1" evidence="8">
    <location>
        <begin position="42"/>
        <end position="322"/>
    </location>
</feature>
<evidence type="ECO:0000256" key="6">
    <source>
        <dbReference type="SAM" id="Phobius"/>
    </source>
</evidence>
<feature type="compositionally biased region" description="Low complexity" evidence="5">
    <location>
        <begin position="9"/>
        <end position="20"/>
    </location>
</feature>
<dbReference type="EMBL" id="WVDC01000001">
    <property type="protein sequence ID" value="NKW41504.1"/>
    <property type="molecule type" value="Genomic_DNA"/>
</dbReference>
<name>A0A9Q4ZVL0_RHOHA</name>
<keyword evidence="3 6" id="KW-1133">Transmembrane helix</keyword>
<evidence type="ECO:0000256" key="3">
    <source>
        <dbReference type="ARBA" id="ARBA00022989"/>
    </source>
</evidence>
<feature type="transmembrane region" description="Helical" evidence="6">
    <location>
        <begin position="78"/>
        <end position="99"/>
    </location>
</feature>
<feature type="region of interest" description="Disordered" evidence="5">
    <location>
        <begin position="1"/>
        <end position="25"/>
    </location>
</feature>
<dbReference type="SUPFAM" id="SSF52540">
    <property type="entry name" value="P-loop containing nucleoside triphosphate hydrolases"/>
    <property type="match status" value="1"/>
</dbReference>
<dbReference type="Proteomes" id="UP000608063">
    <property type="component" value="Unassembled WGS sequence"/>
</dbReference>
<dbReference type="EMBL" id="WVBC01000030">
    <property type="protein sequence ID" value="NKT78794.1"/>
    <property type="molecule type" value="Genomic_DNA"/>
</dbReference>
<reference evidence="10" key="2">
    <citation type="journal article" date="2020" name="Environ. Microbiol.">
        <title>The novel and transferable erm(51) gene confers Macrolides, Lincosamides, and Streptogramins B (MLSB) resistance to clonal Rhodococcus equi in the environment.</title>
        <authorList>
            <person name="Huber L."/>
            <person name="Giguere S."/>
            <person name="Slovis N.M."/>
            <person name="Alvarez-Narvaez S."/>
            <person name="Hart K.A."/>
            <person name="Greiter M."/>
            <person name="Morris E.R.A."/>
            <person name="Cohen N.D."/>
        </authorList>
    </citation>
    <scope>NUCLEOTIDE SEQUENCE</scope>
    <source>
        <strain evidence="10">Lh_116_1</strain>
        <strain evidence="11">Lh_16_1</strain>
    </source>
</reference>
<evidence type="ECO:0000313" key="11">
    <source>
        <dbReference type="EMBL" id="NKW41504.1"/>
    </source>
</evidence>
<dbReference type="Proteomes" id="UP000808906">
    <property type="component" value="Unassembled WGS sequence"/>
</dbReference>
<dbReference type="Gene3D" id="1.20.1560.10">
    <property type="entry name" value="ABC transporter type 1, transmembrane domain"/>
    <property type="match status" value="1"/>
</dbReference>
<dbReference type="InterPro" id="IPR036640">
    <property type="entry name" value="ABC1_TM_sf"/>
</dbReference>
<dbReference type="Pfam" id="PF00664">
    <property type="entry name" value="ABC_membrane"/>
    <property type="match status" value="1"/>
</dbReference>
<keyword evidence="9" id="KW-0067">ATP-binding</keyword>
<keyword evidence="2 6" id="KW-0812">Transmembrane</keyword>
<dbReference type="GO" id="GO:0005524">
    <property type="term" value="F:ATP binding"/>
    <property type="evidence" value="ECO:0007669"/>
    <property type="project" value="UniProtKB-KW"/>
</dbReference>
<accession>A0A9Q4ZVL0</accession>
<evidence type="ECO:0000313" key="10">
    <source>
        <dbReference type="EMBL" id="NKT78794.1"/>
    </source>
</evidence>
<dbReference type="PANTHER" id="PTHR43394">
    <property type="entry name" value="ATP-DEPENDENT PERMEASE MDL1, MITOCHONDRIAL"/>
    <property type="match status" value="1"/>
</dbReference>
<dbReference type="InterPro" id="IPR039421">
    <property type="entry name" value="Type_1_exporter"/>
</dbReference>
<dbReference type="InterPro" id="IPR003439">
    <property type="entry name" value="ABC_transporter-like_ATP-bd"/>
</dbReference>
<dbReference type="CDD" id="cd07346">
    <property type="entry name" value="ABC_6TM_exporters"/>
    <property type="match status" value="1"/>
</dbReference>
<dbReference type="InterPro" id="IPR011527">
    <property type="entry name" value="ABC1_TM_dom"/>
</dbReference>
<protein>
    <submittedName>
        <fullName evidence="9">ATP-binding cassette domain-containing protein</fullName>
    </submittedName>
</protein>
<feature type="domain" description="ABC transporter" evidence="7">
    <location>
        <begin position="349"/>
        <end position="580"/>
    </location>
</feature>
<dbReference type="SUPFAM" id="SSF90123">
    <property type="entry name" value="ABC transporter transmembrane region"/>
    <property type="match status" value="1"/>
</dbReference>
<comment type="subcellular location">
    <subcellularLocation>
        <location evidence="1">Cell membrane</location>
        <topology evidence="1">Multi-pass membrane protein</topology>
    </subcellularLocation>
</comment>
<proteinExistence type="predicted"/>
<keyword evidence="4 6" id="KW-0472">Membrane</keyword>
<dbReference type="GO" id="GO:0005886">
    <property type="term" value="C:plasma membrane"/>
    <property type="evidence" value="ECO:0007669"/>
    <property type="project" value="UniProtKB-SubCell"/>
</dbReference>
<gene>
    <name evidence="9" type="ORF">GS441_11805</name>
    <name evidence="10" type="ORF">GS882_11850</name>
    <name evidence="11" type="ORF">GS947_07700</name>
</gene>
<feature type="transmembrane region" description="Helical" evidence="6">
    <location>
        <begin position="159"/>
        <end position="175"/>
    </location>
</feature>
<evidence type="ECO:0000256" key="5">
    <source>
        <dbReference type="SAM" id="MobiDB-lite"/>
    </source>
</evidence>
<dbReference type="Pfam" id="PF00005">
    <property type="entry name" value="ABC_tran"/>
    <property type="match status" value="1"/>
</dbReference>
<dbReference type="InterPro" id="IPR027417">
    <property type="entry name" value="P-loop_NTPase"/>
</dbReference>
<keyword evidence="9" id="KW-0547">Nucleotide-binding</keyword>
<evidence type="ECO:0000259" key="7">
    <source>
        <dbReference type="PROSITE" id="PS50893"/>
    </source>
</evidence>
<dbReference type="GO" id="GO:0016887">
    <property type="term" value="F:ATP hydrolysis activity"/>
    <property type="evidence" value="ECO:0007669"/>
    <property type="project" value="InterPro"/>
</dbReference>
<evidence type="ECO:0000313" key="12">
    <source>
        <dbReference type="Proteomes" id="UP000808906"/>
    </source>
</evidence>
<dbReference type="PANTHER" id="PTHR43394:SF1">
    <property type="entry name" value="ATP-BINDING CASSETTE SUB-FAMILY B MEMBER 10, MITOCHONDRIAL"/>
    <property type="match status" value="1"/>
</dbReference>
<dbReference type="PROSITE" id="PS50893">
    <property type="entry name" value="ABC_TRANSPORTER_2"/>
    <property type="match status" value="1"/>
</dbReference>
<evidence type="ECO:0000256" key="4">
    <source>
        <dbReference type="ARBA" id="ARBA00023136"/>
    </source>
</evidence>
<evidence type="ECO:0000256" key="2">
    <source>
        <dbReference type="ARBA" id="ARBA00022692"/>
    </source>
</evidence>
<feature type="transmembrane region" description="Helical" evidence="6">
    <location>
        <begin position="262"/>
        <end position="283"/>
    </location>
</feature>
<evidence type="ECO:0000256" key="1">
    <source>
        <dbReference type="ARBA" id="ARBA00004651"/>
    </source>
</evidence>
<comment type="caution">
    <text evidence="9">The sequence shown here is derived from an EMBL/GenBank/DDBJ whole genome shotgun (WGS) entry which is preliminary data.</text>
</comment>
<reference evidence="9" key="1">
    <citation type="submission" date="2019-11" db="EMBL/GenBank/DDBJ databases">
        <title>Spread of Macrolides and rifampicin resistant Rhodococcus equi in clinical isolates in the USA.</title>
        <authorList>
            <person name="Alvarez-Narvaez S."/>
            <person name="Huber L."/>
            <person name="Cohen N.D."/>
            <person name="Slovis N."/>
            <person name="Greiter M."/>
            <person name="Giguere S."/>
            <person name="Hart K."/>
        </authorList>
    </citation>
    <scope>NUCLEOTIDE SEQUENCE</scope>
    <source>
        <strain evidence="9">Lh_17</strain>
    </source>
</reference>
<dbReference type="GO" id="GO:0015421">
    <property type="term" value="F:ABC-type oligopeptide transporter activity"/>
    <property type="evidence" value="ECO:0007669"/>
    <property type="project" value="TreeGrafter"/>
</dbReference>
<dbReference type="Gene3D" id="3.40.50.300">
    <property type="entry name" value="P-loop containing nucleotide triphosphate hydrolases"/>
    <property type="match status" value="1"/>
</dbReference>